<protein>
    <submittedName>
        <fullName evidence="1">Uncharacterized protein</fullName>
    </submittedName>
</protein>
<dbReference type="Proteomes" id="UP001055879">
    <property type="component" value="Linkage Group LG15"/>
</dbReference>
<accession>A0ACB8XRL8</accession>
<comment type="caution">
    <text evidence="1">The sequence shown here is derived from an EMBL/GenBank/DDBJ whole genome shotgun (WGS) entry which is preliminary data.</text>
</comment>
<evidence type="ECO:0000313" key="2">
    <source>
        <dbReference type="Proteomes" id="UP001055879"/>
    </source>
</evidence>
<organism evidence="1 2">
    <name type="scientific">Arctium lappa</name>
    <name type="common">Greater burdock</name>
    <name type="synonym">Lappa major</name>
    <dbReference type="NCBI Taxonomy" id="4217"/>
    <lineage>
        <taxon>Eukaryota</taxon>
        <taxon>Viridiplantae</taxon>
        <taxon>Streptophyta</taxon>
        <taxon>Embryophyta</taxon>
        <taxon>Tracheophyta</taxon>
        <taxon>Spermatophyta</taxon>
        <taxon>Magnoliopsida</taxon>
        <taxon>eudicotyledons</taxon>
        <taxon>Gunneridae</taxon>
        <taxon>Pentapetalae</taxon>
        <taxon>asterids</taxon>
        <taxon>campanulids</taxon>
        <taxon>Asterales</taxon>
        <taxon>Asteraceae</taxon>
        <taxon>Carduoideae</taxon>
        <taxon>Cardueae</taxon>
        <taxon>Arctiinae</taxon>
        <taxon>Arctium</taxon>
    </lineage>
</organism>
<sequence>MANKESEILLAQDAQDTPCDFKELVSTLESNSLADTLSVYLESCEPFSVADHEPSNNLDEPNISRTDVLVDPFNSIVLTESSELRDNDGEDSSRIHHACGKNNNEIKRSSTRRSTRKSTLNQKTDTKLASRKGSKTSGKKPMLDLLAADVGRRRRSDLVQRARPSAWGLGGIIDEIFKQCVEKNVDANGHIESRKGRMGRRGGKRNTDFVNQSIQNSQSESRALNKGLLLKLKLGTKVIQNCQFNTIPDMDKHLESYREVKIDASTLQSDMKDNYEKEVPHASMSRASDGNIDKRVAGKAGSELHDMREIGDSVENRCLDPGTSPDSEVINVIPETQISGATAEGLHDLRISSKDCIAHQSGDCGDGSGIPSPEIVSDVSLCDKFEHGEKQIEGSWSSGQSMSITTGVASSNASSREGCPVEPVASLQETEVGVSIDMLTIESGLKADFSIAGIESVESCFSDKLLSGAKTNGQNLQKSSRSRGITNSMPRVPDSLNKKRTNCRQKGSQAKSTAKGKIMEKSGNNDQADRDMESDLVTGSHEINDVRVLEEGCRSIAEALSNSTMVPSKGESRQGSPRSAWVCCDDCHKWRRISAILADSIESTECRWICKDNMDKTFADCSIPQEKSNADINEELELSDASCEEDACNTRLNTSQLGQKQPIDPPQSSWKLIKTNMFLHRNRKNQTIDEIMVCHCKPLFDGRLGCRDECLNRMLNIECVKGTCPCGEFCSNQQFQKRKYAKLKCFPCGKKGYGLQLQEDIPKGRFLIEYVGEVLDMPAYEARQREYASKGHKHFYFMTLNGSEVIDACAKGNLGRFINHSCEPNCRTEKWMVNGEVCIGLFAIRDIKKGEELTFDYNYVRVFGAAAKKCVCGSSRCRGVIGGDSQNGETVVLGDSDEEDLEPVTFYKSSSNKLGLSGTSIYNGAGTQTAESTSKNNSCVIDKFAVASGHVEDVENERSPDSLLVIDDKNDDLANPIESTDREVSFERSSSAASALESKIEHTEGLLPFCEGGKRENRFLDALHHHVAEKDMKGCLSIGGRAKTSLDTSANLLPDDGDSKKKPKSHTNENKCTILKPQARSKLPSSAVKRGKSKTNGVNKPPVIDSKPLVMPPKTKRLVEDNLTGRFEAVQEALNTLLNADGGISKRRDASKGYLKLLCLTAHSGNGEGIQSNRDLSMIMDALLKTKSRTVLLDIINKNGLQMLHNLLKRYRKEFNKIPILRKLLKVLEYLAETKILSLENILKPSPNGAESFKESILSLTEHTDKQVHQIARNFRDRWIPWSARKVNWADRDIERMENQASPNIKTVPVQHDRDRRPSEVADNCIQQSLSGVDARTVEGSAASCLSSCTDGMRTRKRKSRWDQPGDVKPDIESPSNKEHRSKSGRSQQVNHMVQDERQINNDEDGDAPPGFSSPINRQLFPSNAPSTSTDTHRCKSVMGYPQERYISRLPTSFGVPCSVLQQLGTPEGESWSVGPATTFHPFPPLPSYPRKEEQLWRNNCTSTTNSATDMPFNQSNFQRFRNSNSNNTLGRRYFKQQKWNNSRSGLPWNHNKYGSAGYNQGYGRNEAAGMMNGSCGNNFYQQPQ</sequence>
<keyword evidence="2" id="KW-1185">Reference proteome</keyword>
<reference evidence="1 2" key="2">
    <citation type="journal article" date="2022" name="Mol. Ecol. Resour.">
        <title>The genomes of chicory, endive, great burdock and yacon provide insights into Asteraceae paleo-polyploidization history and plant inulin production.</title>
        <authorList>
            <person name="Fan W."/>
            <person name="Wang S."/>
            <person name="Wang H."/>
            <person name="Wang A."/>
            <person name="Jiang F."/>
            <person name="Liu H."/>
            <person name="Zhao H."/>
            <person name="Xu D."/>
            <person name="Zhang Y."/>
        </authorList>
    </citation>
    <scope>NUCLEOTIDE SEQUENCE [LARGE SCALE GENOMIC DNA]</scope>
    <source>
        <strain evidence="2">cv. Niubang</strain>
    </source>
</reference>
<evidence type="ECO:0000313" key="1">
    <source>
        <dbReference type="EMBL" id="KAI3672927.1"/>
    </source>
</evidence>
<gene>
    <name evidence="1" type="ORF">L6452_39030</name>
</gene>
<proteinExistence type="predicted"/>
<name>A0ACB8XRL8_ARCLA</name>
<reference evidence="2" key="1">
    <citation type="journal article" date="2022" name="Mol. Ecol. Resour.">
        <title>The genomes of chicory, endive, great burdock and yacon provide insights into Asteraceae palaeo-polyploidization history and plant inulin production.</title>
        <authorList>
            <person name="Fan W."/>
            <person name="Wang S."/>
            <person name="Wang H."/>
            <person name="Wang A."/>
            <person name="Jiang F."/>
            <person name="Liu H."/>
            <person name="Zhao H."/>
            <person name="Xu D."/>
            <person name="Zhang Y."/>
        </authorList>
    </citation>
    <scope>NUCLEOTIDE SEQUENCE [LARGE SCALE GENOMIC DNA]</scope>
    <source>
        <strain evidence="2">cv. Niubang</strain>
    </source>
</reference>
<dbReference type="EMBL" id="CM042061">
    <property type="protein sequence ID" value="KAI3672927.1"/>
    <property type="molecule type" value="Genomic_DNA"/>
</dbReference>